<dbReference type="HOGENOM" id="CLU_1174611_0_0_6"/>
<name>A0A077F610_9PSED</name>
<dbReference type="InterPro" id="IPR003458">
    <property type="entry name" value="Phage_T4_Gp38_tail_assem"/>
</dbReference>
<protein>
    <submittedName>
        <fullName evidence="1">Phage tail fiber assembly protein</fullName>
    </submittedName>
</protein>
<dbReference type="Pfam" id="PF02413">
    <property type="entry name" value="Caudo_TAP"/>
    <property type="match status" value="1"/>
</dbReference>
<proteinExistence type="predicted"/>
<evidence type="ECO:0000313" key="2">
    <source>
        <dbReference type="Proteomes" id="UP000028931"/>
    </source>
</evidence>
<reference evidence="1 2" key="1">
    <citation type="submission" date="2014-07" db="EMBL/GenBank/DDBJ databases">
        <authorList>
            <person name="Lee K."/>
            <person name="Lim J.Y."/>
            <person name="Hwang I."/>
        </authorList>
    </citation>
    <scope>NUCLEOTIDE SEQUENCE [LARGE SCALE GENOMIC DNA]</scope>
    <source>
        <strain evidence="1 2">KL28</strain>
    </source>
</reference>
<dbReference type="EMBL" id="CP009048">
    <property type="protein sequence ID" value="AIL60947.1"/>
    <property type="molecule type" value="Genomic_DNA"/>
</dbReference>
<evidence type="ECO:0000313" key="1">
    <source>
        <dbReference type="EMBL" id="AIL60947.1"/>
    </source>
</evidence>
<sequence length="201" mass="21549">MLIKLSPVSPLSPDATLVVSKQGEAITLNGTQFDFSRLENGATLPAEAVRSDWISKPVERIDGRLVLTLTLPCHDGAPESARFPVDIVSPADGPVRLPGIEPSTVPQSAAGVIDWSQVITREMKEQAATGRLLAAVVTEAAQRRAAADMAIAPLQDAVELGRADQAKQDLLRAWKNYRIDLGEIPQQAGYPTEIDWPAPPA</sequence>
<dbReference type="KEGG" id="palk:PSAKL28_17220"/>
<organism evidence="1 2">
    <name type="scientific">Pseudomonas alkylphenolica</name>
    <dbReference type="NCBI Taxonomy" id="237609"/>
    <lineage>
        <taxon>Bacteria</taxon>
        <taxon>Pseudomonadati</taxon>
        <taxon>Pseudomonadota</taxon>
        <taxon>Gammaproteobacteria</taxon>
        <taxon>Pseudomonadales</taxon>
        <taxon>Pseudomonadaceae</taxon>
        <taxon>Pseudomonas</taxon>
    </lineage>
</organism>
<accession>A0A077F610</accession>
<dbReference type="RefSeq" id="WP_075226469.1">
    <property type="nucleotide sequence ID" value="NZ_CP009048.1"/>
</dbReference>
<dbReference type="Proteomes" id="UP000028931">
    <property type="component" value="Chromosome"/>
</dbReference>
<gene>
    <name evidence="1" type="ORF">PSAKL28_17220</name>
</gene>
<dbReference type="AlphaFoldDB" id="A0A077F610"/>